<dbReference type="EMBL" id="PVNS01000012">
    <property type="protein sequence ID" value="PRO64764.1"/>
    <property type="molecule type" value="Genomic_DNA"/>
</dbReference>
<dbReference type="PIRSF" id="PIRSF021332">
    <property type="entry name" value="DUF1054"/>
    <property type="match status" value="1"/>
</dbReference>
<dbReference type="Proteomes" id="UP000243650">
    <property type="component" value="Unassembled WGS sequence"/>
</dbReference>
<name>A0A2P6MER8_ALKUR</name>
<comment type="similarity">
    <text evidence="1">Belongs to the UPF0637 family.</text>
</comment>
<accession>A0A2P6MER8</accession>
<evidence type="ECO:0000313" key="2">
    <source>
        <dbReference type="EMBL" id="PRO64764.1"/>
    </source>
</evidence>
<sequence>MSFSGFQEKDFDVFAVDGLDERMDALKTTIRPKLEQLGEHFKEVLTEKTGEQMYYHVAKHARRKVNPPDDTWVAFCPNNRGYKKLPHFQIGLFGSHVFIWFAVIYESPVKEDLGHRFEKQLEEIYRETPSYFEWSVDHTKPDTLVHEELSKEELADMFQRLQKVKKAEILLGRTFCYSEEVLQDGPAFLEKVEQIFDELMPMYEESLALYYQSA</sequence>
<dbReference type="InterPro" id="IPR009403">
    <property type="entry name" value="UPF0637"/>
</dbReference>
<reference evidence="2 3" key="1">
    <citation type="submission" date="2018-03" db="EMBL/GenBank/DDBJ databases">
        <title>Bacillus urumqiensis sp. nov., a moderately haloalkaliphilic bacterium isolated from a salt lake.</title>
        <authorList>
            <person name="Zhao B."/>
            <person name="Liao Z."/>
        </authorList>
    </citation>
    <scope>NUCLEOTIDE SEQUENCE [LARGE SCALE GENOMIC DNA]</scope>
    <source>
        <strain evidence="2 3">BZ-SZ-XJ18</strain>
    </source>
</reference>
<proteinExistence type="inferred from homology"/>
<dbReference type="Pfam" id="PF06335">
    <property type="entry name" value="DUF1054"/>
    <property type="match status" value="1"/>
</dbReference>
<evidence type="ECO:0000256" key="1">
    <source>
        <dbReference type="HAMAP-Rule" id="MF_01851"/>
    </source>
</evidence>
<dbReference type="HAMAP" id="MF_01851">
    <property type="entry name" value="UPF0637"/>
    <property type="match status" value="1"/>
</dbReference>
<dbReference type="RefSeq" id="WP_105959860.1">
    <property type="nucleotide sequence ID" value="NZ_PVNS01000012.1"/>
</dbReference>
<dbReference type="Gene3D" id="3.30.930.20">
    <property type="entry name" value="Protein of unknown function DUF1054"/>
    <property type="match status" value="1"/>
</dbReference>
<dbReference type="InterPro" id="IPR053707">
    <property type="entry name" value="UPF0637_domain_sf"/>
</dbReference>
<keyword evidence="3" id="KW-1185">Reference proteome</keyword>
<gene>
    <name evidence="2" type="ORF">C6I21_12705</name>
</gene>
<evidence type="ECO:0000313" key="3">
    <source>
        <dbReference type="Proteomes" id="UP000243650"/>
    </source>
</evidence>
<dbReference type="AlphaFoldDB" id="A0A2P6MER8"/>
<dbReference type="SUPFAM" id="SSF142913">
    <property type="entry name" value="YktB/PF0168-like"/>
    <property type="match status" value="1"/>
</dbReference>
<comment type="caution">
    <text evidence="2">The sequence shown here is derived from an EMBL/GenBank/DDBJ whole genome shotgun (WGS) entry which is preliminary data.</text>
</comment>
<organism evidence="2 3">
    <name type="scientific">Alkalicoccus urumqiensis</name>
    <name type="common">Bacillus urumqiensis</name>
    <dbReference type="NCBI Taxonomy" id="1548213"/>
    <lineage>
        <taxon>Bacteria</taxon>
        <taxon>Bacillati</taxon>
        <taxon>Bacillota</taxon>
        <taxon>Bacilli</taxon>
        <taxon>Bacillales</taxon>
        <taxon>Bacillaceae</taxon>
        <taxon>Alkalicoccus</taxon>
    </lineage>
</organism>
<dbReference type="OrthoDB" id="9812818at2"/>
<protein>
    <recommendedName>
        <fullName evidence="1">UPF0637 protein C6I21_12705</fullName>
    </recommendedName>
</protein>